<evidence type="ECO:0000256" key="1">
    <source>
        <dbReference type="ARBA" id="ARBA00005189"/>
    </source>
</evidence>
<keyword evidence="3 5" id="KW-0012">Acyltransferase</keyword>
<dbReference type="GO" id="GO:0003841">
    <property type="term" value="F:1-acylglycerol-3-phosphate O-acyltransferase activity"/>
    <property type="evidence" value="ECO:0007669"/>
    <property type="project" value="TreeGrafter"/>
</dbReference>
<organism evidence="5 6">
    <name type="scientific">Thiospirillum jenense</name>
    <dbReference type="NCBI Taxonomy" id="1653858"/>
    <lineage>
        <taxon>Bacteria</taxon>
        <taxon>Pseudomonadati</taxon>
        <taxon>Pseudomonadota</taxon>
        <taxon>Gammaproteobacteria</taxon>
        <taxon>Chromatiales</taxon>
        <taxon>Chromatiaceae</taxon>
        <taxon>Thiospirillum</taxon>
    </lineage>
</organism>
<sequence>MLILRSMLFMLAFAIITIGYGLAIVFSAKFVSELTLARIARNWGHVSLWLLRVICNVSYVIRGVEYLQHQPAVVLANHQSAWETLALRALLPLKHTWVLKSELLKIPVFGWALAILRPISIQRHLARQALKQVLLQGEQALNAGYTVVIFPEGTRKDTNELGEFNIGGAKLAERAQVSVIPIAHNAGTVWRRRSFIKYPGVIRMEISAPIEVIGKTAAEINQITQQWIQSTLAQSSSPP</sequence>
<protein>
    <submittedName>
        <fullName evidence="5">1-acyl-sn-glycerol-3-phosphate acyltransferase</fullName>
    </submittedName>
</protein>
<dbReference type="PANTHER" id="PTHR10434">
    <property type="entry name" value="1-ACYL-SN-GLYCEROL-3-PHOSPHATE ACYLTRANSFERASE"/>
    <property type="match status" value="1"/>
</dbReference>
<evidence type="ECO:0000256" key="2">
    <source>
        <dbReference type="ARBA" id="ARBA00022679"/>
    </source>
</evidence>
<dbReference type="CDD" id="cd07989">
    <property type="entry name" value="LPLAT_AGPAT-like"/>
    <property type="match status" value="1"/>
</dbReference>
<evidence type="ECO:0000313" key="6">
    <source>
        <dbReference type="Proteomes" id="UP000548632"/>
    </source>
</evidence>
<gene>
    <name evidence="5" type="ORF">HUK38_12525</name>
</gene>
<keyword evidence="2 5" id="KW-0808">Transferase</keyword>
<comment type="caution">
    <text evidence="5">The sequence shown here is derived from an EMBL/GenBank/DDBJ whole genome shotgun (WGS) entry which is preliminary data.</text>
</comment>
<feature type="domain" description="Phospholipid/glycerol acyltransferase" evidence="4">
    <location>
        <begin position="72"/>
        <end position="187"/>
    </location>
</feature>
<dbReference type="Pfam" id="PF01553">
    <property type="entry name" value="Acyltransferase"/>
    <property type="match status" value="1"/>
</dbReference>
<dbReference type="InterPro" id="IPR002123">
    <property type="entry name" value="Plipid/glycerol_acylTrfase"/>
</dbReference>
<dbReference type="PANTHER" id="PTHR10434:SF40">
    <property type="entry name" value="1-ACYL-SN-GLYCEROL-3-PHOSPHATE ACYLTRANSFERASE"/>
    <property type="match status" value="1"/>
</dbReference>
<comment type="pathway">
    <text evidence="1">Lipid metabolism.</text>
</comment>
<dbReference type="SMART" id="SM00563">
    <property type="entry name" value="PlsC"/>
    <property type="match status" value="1"/>
</dbReference>
<proteinExistence type="predicted"/>
<dbReference type="SUPFAM" id="SSF69593">
    <property type="entry name" value="Glycerol-3-phosphate (1)-acyltransferase"/>
    <property type="match status" value="1"/>
</dbReference>
<dbReference type="Proteomes" id="UP000548632">
    <property type="component" value="Unassembled WGS sequence"/>
</dbReference>
<accession>A0A839HDT1</accession>
<reference evidence="5 6" key="1">
    <citation type="journal article" date="2020" name="Arch. Microbiol.">
        <title>The genome sequence of the giant phototrophic gammaproteobacterium Thiospirillum jenense gives insight into its physiological properties and phylogenetic relationships.</title>
        <authorList>
            <person name="Imhoff J.F."/>
            <person name="Meyer T.E."/>
            <person name="Kyndt J.A."/>
        </authorList>
    </citation>
    <scope>NUCLEOTIDE SEQUENCE [LARGE SCALE GENOMIC DNA]</scope>
    <source>
        <strain evidence="5 6">DSM 216</strain>
    </source>
</reference>
<name>A0A839HDT1_9GAMM</name>
<evidence type="ECO:0000256" key="3">
    <source>
        <dbReference type="ARBA" id="ARBA00023315"/>
    </source>
</evidence>
<dbReference type="AlphaFoldDB" id="A0A839HDT1"/>
<evidence type="ECO:0000259" key="4">
    <source>
        <dbReference type="SMART" id="SM00563"/>
    </source>
</evidence>
<dbReference type="GO" id="GO:0006654">
    <property type="term" value="P:phosphatidic acid biosynthetic process"/>
    <property type="evidence" value="ECO:0007669"/>
    <property type="project" value="TreeGrafter"/>
</dbReference>
<evidence type="ECO:0000313" key="5">
    <source>
        <dbReference type="EMBL" id="MBB1127043.1"/>
    </source>
</evidence>
<dbReference type="EMBL" id="JABVCQ010000033">
    <property type="protein sequence ID" value="MBB1127043.1"/>
    <property type="molecule type" value="Genomic_DNA"/>
</dbReference>
<keyword evidence="6" id="KW-1185">Reference proteome</keyword>